<gene>
    <name evidence="3" type="ORF">NE237_003028</name>
</gene>
<feature type="compositionally biased region" description="Polar residues" evidence="2">
    <location>
        <begin position="150"/>
        <end position="165"/>
    </location>
</feature>
<protein>
    <recommendedName>
        <fullName evidence="1">HVA22-like protein</fullName>
    </recommendedName>
</protein>
<dbReference type="PANTHER" id="PTHR12300">
    <property type="entry name" value="HVA22-LIKE PROTEINS"/>
    <property type="match status" value="1"/>
</dbReference>
<reference evidence="3" key="1">
    <citation type="journal article" date="2023" name="Plant J.">
        <title>The genome of the king protea, Protea cynaroides.</title>
        <authorList>
            <person name="Chang J."/>
            <person name="Duong T.A."/>
            <person name="Schoeman C."/>
            <person name="Ma X."/>
            <person name="Roodt D."/>
            <person name="Barker N."/>
            <person name="Li Z."/>
            <person name="Van de Peer Y."/>
            <person name="Mizrachi E."/>
        </authorList>
    </citation>
    <scope>NUCLEOTIDE SEQUENCE</scope>
    <source>
        <tissue evidence="3">Young leaves</tissue>
    </source>
</reference>
<dbReference type="AlphaFoldDB" id="A0A9Q0QSC7"/>
<evidence type="ECO:0000256" key="1">
    <source>
        <dbReference type="RuleBase" id="RU362006"/>
    </source>
</evidence>
<comment type="caution">
    <text evidence="3">The sequence shown here is derived from an EMBL/GenBank/DDBJ whole genome shotgun (WGS) entry which is preliminary data.</text>
</comment>
<organism evidence="3 4">
    <name type="scientific">Protea cynaroides</name>
    <dbReference type="NCBI Taxonomy" id="273540"/>
    <lineage>
        <taxon>Eukaryota</taxon>
        <taxon>Viridiplantae</taxon>
        <taxon>Streptophyta</taxon>
        <taxon>Embryophyta</taxon>
        <taxon>Tracheophyta</taxon>
        <taxon>Spermatophyta</taxon>
        <taxon>Magnoliopsida</taxon>
        <taxon>Proteales</taxon>
        <taxon>Proteaceae</taxon>
        <taxon>Protea</taxon>
    </lineage>
</organism>
<dbReference type="OrthoDB" id="434647at2759"/>
<accession>A0A9Q0QSC7</accession>
<comment type="similarity">
    <text evidence="1">Belongs to the DP1 family.</text>
</comment>
<dbReference type="Proteomes" id="UP001141806">
    <property type="component" value="Unassembled WGS sequence"/>
</dbReference>
<feature type="region of interest" description="Disordered" evidence="2">
    <location>
        <begin position="150"/>
        <end position="192"/>
    </location>
</feature>
<dbReference type="GO" id="GO:0016020">
    <property type="term" value="C:membrane"/>
    <property type="evidence" value="ECO:0007669"/>
    <property type="project" value="UniProtKB-SubCell"/>
</dbReference>
<evidence type="ECO:0000313" key="4">
    <source>
        <dbReference type="Proteomes" id="UP001141806"/>
    </source>
</evidence>
<dbReference type="PANTHER" id="PTHR12300:SF162">
    <property type="entry name" value="HVA22-LIKE PROTEIN J"/>
    <property type="match status" value="1"/>
</dbReference>
<evidence type="ECO:0000256" key="2">
    <source>
        <dbReference type="SAM" id="MobiDB-lite"/>
    </source>
</evidence>
<name>A0A9Q0QSC7_9MAGN</name>
<dbReference type="InterPro" id="IPR004345">
    <property type="entry name" value="TB2_DP1_HVA22"/>
</dbReference>
<sequence length="251" mass="29062">MLGDFVNRGLVMLFGYAFPAFECYKTMERNRVDIDQLRFWCQYWVIVALLTVSERIADYLISWLPLYGELKVALLIYLWYPKTKGTSVVYEGFFRPYIAKYEIDIDRKFPELRARAWNLATFHLQNSINNGPTTVYEFLQYVVNQIPNAKGSSSRVDKQPSNSITPPRATGSIREKPQSSKKWPWSPSAPPISMMKRLENQAPKSHIVQEQLPCEIPLVATMVDTDTTISASDNRTDPPVTEEARIRRRRF</sequence>
<dbReference type="Pfam" id="PF03134">
    <property type="entry name" value="TB2_DP1_HVA22"/>
    <property type="match status" value="1"/>
</dbReference>
<keyword evidence="4" id="KW-1185">Reference proteome</keyword>
<evidence type="ECO:0000313" key="3">
    <source>
        <dbReference type="EMBL" id="KAJ4969929.1"/>
    </source>
</evidence>
<feature type="region of interest" description="Disordered" evidence="2">
    <location>
        <begin position="229"/>
        <end position="251"/>
    </location>
</feature>
<dbReference type="EMBL" id="JAMYWD010000005">
    <property type="protein sequence ID" value="KAJ4969929.1"/>
    <property type="molecule type" value="Genomic_DNA"/>
</dbReference>
<comment type="subcellular location">
    <subcellularLocation>
        <location evidence="1">Membrane</location>
        <topology evidence="1">Multi-pass membrane protein</topology>
    </subcellularLocation>
</comment>
<proteinExistence type="inferred from homology"/>